<comment type="caution">
    <text evidence="12">The sequence shown here is derived from an EMBL/GenBank/DDBJ whole genome shotgun (WGS) entry which is preliminary data.</text>
</comment>
<keyword evidence="9 10" id="KW-0472">Membrane</keyword>
<feature type="transmembrane region" description="Helical" evidence="10">
    <location>
        <begin position="232"/>
        <end position="249"/>
    </location>
</feature>
<feature type="transmembrane region" description="Helical" evidence="10">
    <location>
        <begin position="63"/>
        <end position="84"/>
    </location>
</feature>
<feature type="transmembrane region" description="Helical" evidence="10">
    <location>
        <begin position="354"/>
        <end position="376"/>
    </location>
</feature>
<dbReference type="InterPro" id="IPR035906">
    <property type="entry name" value="MetI-like_sf"/>
</dbReference>
<dbReference type="InterPro" id="IPR005672">
    <property type="entry name" value="Phosphate_PstA"/>
</dbReference>
<evidence type="ECO:0000256" key="9">
    <source>
        <dbReference type="ARBA" id="ARBA00023136"/>
    </source>
</evidence>
<feature type="transmembrane region" description="Helical" evidence="10">
    <location>
        <begin position="96"/>
        <end position="117"/>
    </location>
</feature>
<evidence type="ECO:0000256" key="10">
    <source>
        <dbReference type="RuleBase" id="RU363043"/>
    </source>
</evidence>
<comment type="similarity">
    <text evidence="3 10">Belongs to the binding-protein-dependent transport system permease family. CysTW subfamily.</text>
</comment>
<dbReference type="InterPro" id="IPR000515">
    <property type="entry name" value="MetI-like"/>
</dbReference>
<dbReference type="GO" id="GO:0005315">
    <property type="term" value="F:phosphate transmembrane transporter activity"/>
    <property type="evidence" value="ECO:0007669"/>
    <property type="project" value="InterPro"/>
</dbReference>
<sequence length="385" mass="40747">MSTLTTPPTGTQDPPRPSRLEDVDGVVLSRVRPTTNRPALLLAGVAVVVALVLRLALDVHVALALVLAFVVYLVSVYAVYRTLGGPRVAVDQVLRALIYFAFVCAIVPLASLLWTVVSEGAARAFNPSFLNQTMNGVTGLHDQDYVEGTGPFVGGAYHAIVGTLVITGLATLISVPIGLFTSIYIVEYGAKSRLARWIRFFVDVMTGIPSIVAGLFAFALFVQIFGPRDAKMGIAGAVALSVLMIPTVVRNSEEMLRIVPNELREAALALGVPKWRTIAKVVLPTAASGLASGITLAIARVIGETAPLLVAVGYARALNLDALAGPMNTLAVYAYSMFTKPLSPAVRDPSLERAWAAALLLVLIVVALNLLARLIATIFAPKSGR</sequence>
<dbReference type="Gene3D" id="1.10.3720.10">
    <property type="entry name" value="MetI-like"/>
    <property type="match status" value="1"/>
</dbReference>
<dbReference type="CDD" id="cd06261">
    <property type="entry name" value="TM_PBP2"/>
    <property type="match status" value="1"/>
</dbReference>
<keyword evidence="8 10" id="KW-1133">Transmembrane helix</keyword>
<evidence type="ECO:0000256" key="6">
    <source>
        <dbReference type="ARBA" id="ARBA00022592"/>
    </source>
</evidence>
<evidence type="ECO:0000256" key="7">
    <source>
        <dbReference type="ARBA" id="ARBA00022692"/>
    </source>
</evidence>
<dbReference type="SUPFAM" id="SSF161098">
    <property type="entry name" value="MetI-like"/>
    <property type="match status" value="1"/>
</dbReference>
<dbReference type="PANTHER" id="PTHR42922:SF1">
    <property type="entry name" value="PHOSPHATE TRANSPORT SYSTEM PERMEASE PROTEIN PSTA"/>
    <property type="match status" value="1"/>
</dbReference>
<dbReference type="PROSITE" id="PS50928">
    <property type="entry name" value="ABC_TM1"/>
    <property type="match status" value="1"/>
</dbReference>
<keyword evidence="13" id="KW-1185">Reference proteome</keyword>
<evidence type="ECO:0000256" key="8">
    <source>
        <dbReference type="ARBA" id="ARBA00022989"/>
    </source>
</evidence>
<keyword evidence="6" id="KW-0592">Phosphate transport</keyword>
<feature type="transmembrane region" description="Helical" evidence="10">
    <location>
        <begin position="198"/>
        <end position="226"/>
    </location>
</feature>
<gene>
    <name evidence="12" type="ORF">FB476_0306</name>
</gene>
<dbReference type="Pfam" id="PF00528">
    <property type="entry name" value="BPD_transp_1"/>
    <property type="match status" value="1"/>
</dbReference>
<organism evidence="12 13">
    <name type="scientific">Ornithinimicrobium humiphilum</name>
    <dbReference type="NCBI Taxonomy" id="125288"/>
    <lineage>
        <taxon>Bacteria</taxon>
        <taxon>Bacillati</taxon>
        <taxon>Actinomycetota</taxon>
        <taxon>Actinomycetes</taxon>
        <taxon>Micrococcales</taxon>
        <taxon>Ornithinimicrobiaceae</taxon>
        <taxon>Ornithinimicrobium</taxon>
    </lineage>
</organism>
<comment type="subcellular location">
    <subcellularLocation>
        <location evidence="2 10">Cell membrane</location>
        <topology evidence="2 10">Multi-pass membrane protein</topology>
    </subcellularLocation>
</comment>
<comment type="function">
    <text evidence="1">Part of the binding-protein-dependent transport system for phosphate; probably responsible for the translocation of the substrate across the membrane.</text>
</comment>
<evidence type="ECO:0000313" key="12">
    <source>
        <dbReference type="EMBL" id="TQM95463.1"/>
    </source>
</evidence>
<evidence type="ECO:0000256" key="2">
    <source>
        <dbReference type="ARBA" id="ARBA00004651"/>
    </source>
</evidence>
<feature type="transmembrane region" description="Helical" evidence="10">
    <location>
        <begin position="281"/>
        <end position="302"/>
    </location>
</feature>
<evidence type="ECO:0000256" key="4">
    <source>
        <dbReference type="ARBA" id="ARBA00022448"/>
    </source>
</evidence>
<evidence type="ECO:0000256" key="1">
    <source>
        <dbReference type="ARBA" id="ARBA00003510"/>
    </source>
</evidence>
<dbReference type="RefSeq" id="WP_141817221.1">
    <property type="nucleotide sequence ID" value="NZ_BAAAIL010000003.1"/>
</dbReference>
<evidence type="ECO:0000256" key="3">
    <source>
        <dbReference type="ARBA" id="ARBA00007069"/>
    </source>
</evidence>
<dbReference type="OrthoDB" id="9775069at2"/>
<name>A0A543KK61_9MICO</name>
<evidence type="ECO:0000259" key="11">
    <source>
        <dbReference type="PROSITE" id="PS50928"/>
    </source>
</evidence>
<dbReference type="GO" id="GO:0035435">
    <property type="term" value="P:phosphate ion transmembrane transport"/>
    <property type="evidence" value="ECO:0007669"/>
    <property type="project" value="InterPro"/>
</dbReference>
<evidence type="ECO:0000256" key="5">
    <source>
        <dbReference type="ARBA" id="ARBA00022475"/>
    </source>
</evidence>
<protein>
    <recommendedName>
        <fullName evidence="10">Phosphate transport system permease protein PstA</fullName>
    </recommendedName>
</protein>
<dbReference type="NCBIfam" id="TIGR00974">
    <property type="entry name" value="3a0107s02c"/>
    <property type="match status" value="1"/>
</dbReference>
<accession>A0A543KK61</accession>
<proteinExistence type="inferred from homology"/>
<feature type="transmembrane region" description="Helical" evidence="10">
    <location>
        <begin position="39"/>
        <end position="57"/>
    </location>
</feature>
<dbReference type="EMBL" id="VFPU01000001">
    <property type="protein sequence ID" value="TQM95463.1"/>
    <property type="molecule type" value="Genomic_DNA"/>
</dbReference>
<feature type="transmembrane region" description="Helical" evidence="10">
    <location>
        <begin position="156"/>
        <end position="186"/>
    </location>
</feature>
<evidence type="ECO:0000313" key="13">
    <source>
        <dbReference type="Proteomes" id="UP000315133"/>
    </source>
</evidence>
<dbReference type="InterPro" id="IPR051408">
    <property type="entry name" value="Phosphate_transprt_permease"/>
</dbReference>
<dbReference type="AlphaFoldDB" id="A0A543KK61"/>
<keyword evidence="4" id="KW-0813">Transport</keyword>
<keyword evidence="7 10" id="KW-0812">Transmembrane</keyword>
<reference evidence="12 13" key="1">
    <citation type="submission" date="2019-06" db="EMBL/GenBank/DDBJ databases">
        <title>Sequencing the genomes of 1000 actinobacteria strains.</title>
        <authorList>
            <person name="Klenk H.-P."/>
        </authorList>
    </citation>
    <scope>NUCLEOTIDE SEQUENCE [LARGE SCALE GENOMIC DNA]</scope>
    <source>
        <strain evidence="12 13">DSM 12362</strain>
    </source>
</reference>
<feature type="domain" description="ABC transmembrane type-1" evidence="11">
    <location>
        <begin position="160"/>
        <end position="372"/>
    </location>
</feature>
<dbReference type="GO" id="GO:0005886">
    <property type="term" value="C:plasma membrane"/>
    <property type="evidence" value="ECO:0007669"/>
    <property type="project" value="UniProtKB-SubCell"/>
</dbReference>
<dbReference type="Proteomes" id="UP000315133">
    <property type="component" value="Unassembled WGS sequence"/>
</dbReference>
<dbReference type="PANTHER" id="PTHR42922">
    <property type="entry name" value="PHOSPHATE TRANSPORT SYSTEM PERMEASE PROTEIN PSTA"/>
    <property type="match status" value="1"/>
</dbReference>
<keyword evidence="5 10" id="KW-1003">Cell membrane</keyword>